<proteinExistence type="predicted"/>
<evidence type="ECO:0000256" key="1">
    <source>
        <dbReference type="ARBA" id="ARBA00022729"/>
    </source>
</evidence>
<evidence type="ECO:0000259" key="2">
    <source>
        <dbReference type="Pfam" id="PF02638"/>
    </source>
</evidence>
<name>A0A3M9MQW6_9BACT</name>
<dbReference type="Proteomes" id="UP000271010">
    <property type="component" value="Unassembled WGS sequence"/>
</dbReference>
<dbReference type="PANTHER" id="PTHR43405:SF1">
    <property type="entry name" value="GLYCOSYL HYDROLASE DIGH"/>
    <property type="match status" value="1"/>
</dbReference>
<dbReference type="SUPFAM" id="SSF51445">
    <property type="entry name" value="(Trans)glycosidases"/>
    <property type="match status" value="1"/>
</dbReference>
<protein>
    <recommendedName>
        <fullName evidence="2">Glycosyl hydrolase-like 10 domain-containing protein</fullName>
    </recommendedName>
</protein>
<dbReference type="InterPro" id="IPR052177">
    <property type="entry name" value="Divisome_Glycosyl_Hydrolase"/>
</dbReference>
<dbReference type="InterPro" id="IPR017853">
    <property type="entry name" value="GH"/>
</dbReference>
<evidence type="ECO:0000313" key="3">
    <source>
        <dbReference type="EMBL" id="RNI27924.1"/>
    </source>
</evidence>
<organism evidence="3 4">
    <name type="scientific">Rufibacter immobilis</name>
    <dbReference type="NCBI Taxonomy" id="1348778"/>
    <lineage>
        <taxon>Bacteria</taxon>
        <taxon>Pseudomonadati</taxon>
        <taxon>Bacteroidota</taxon>
        <taxon>Cytophagia</taxon>
        <taxon>Cytophagales</taxon>
        <taxon>Hymenobacteraceae</taxon>
        <taxon>Rufibacter</taxon>
    </lineage>
</organism>
<dbReference type="Pfam" id="PF02638">
    <property type="entry name" value="GHL10"/>
    <property type="match status" value="1"/>
</dbReference>
<keyword evidence="4" id="KW-1185">Reference proteome</keyword>
<sequence length="648" mass="72361">MGHEAGKVNEEKPLFACSSYLCGRTWCPRRFLFPLPFMFKHFALAFSLFVLFLTSGAQAQELPNREFRGVWVATVANLDWPVQGAPPEKQQEALRQMLDKIKAANLNVVFFQIRTECDAFYRSSLEPWSRFLTGVQGKDPGYDPLAFAIQEAHSRGLELHVWVNPYRVSTVANPNVYSPQHVSKAKPNWLLTFSNGKRILNPGLPEVRNHIAAVIKEVVQNYDLDGVHFDDYFYPYPEGAFPGIGNEDTQTYKTHGTGYSNIKDWRRFNINETMRLVHAQIKALKPQVRFGVSPFGIWKNGEPAGIAGMDAYNAIYADAVHWLNNHYVDYITPQLYWAIGGRQDYRKLLYWWSDKAHAAQRHLYPGHIISQTGFTMEEVPHQIEITRSNREQSALGSVFFRATQLLNNTNLIATSLEAATFRFPAAPPAMDWNGGNAPAAPSDLTVTLNESTGAYEVRWARNPLNRHPFKRYLLYVTSSMPATGDLIPEGAVRAFTSSEMATVAAADVPSPASFWTVTEVSPANVESELSNVVALGSALPVLAQQPSTTAPALGTPPTGTLPETLSPAQIAAGNRLGHVYVTIQLQKKSSVKAELYTLDRKKKTKVLKEKYKAGSHTLTIPRGKLAKGTYLLVLEYGKQRSVQKVEFK</sequence>
<evidence type="ECO:0000313" key="4">
    <source>
        <dbReference type="Proteomes" id="UP000271010"/>
    </source>
</evidence>
<dbReference type="InterPro" id="IPR003790">
    <property type="entry name" value="GHL10"/>
</dbReference>
<gene>
    <name evidence="3" type="ORF">EFA69_17710</name>
</gene>
<keyword evidence="1" id="KW-0732">Signal</keyword>
<reference evidence="3 4" key="1">
    <citation type="submission" date="2018-11" db="EMBL/GenBank/DDBJ databases">
        <title>Rufibacter latericius sp. nov., isolated from water in Baiyang Lake.</title>
        <authorList>
            <person name="Yang Y."/>
        </authorList>
    </citation>
    <scope>NUCLEOTIDE SEQUENCE [LARGE SCALE GENOMIC DNA]</scope>
    <source>
        <strain evidence="3 4">MCC P1</strain>
    </source>
</reference>
<comment type="caution">
    <text evidence="3">The sequence shown here is derived from an EMBL/GenBank/DDBJ whole genome shotgun (WGS) entry which is preliminary data.</text>
</comment>
<dbReference type="AlphaFoldDB" id="A0A3M9MQW6"/>
<accession>A0A3M9MQW6</accession>
<feature type="domain" description="Glycosyl hydrolase-like 10" evidence="2">
    <location>
        <begin position="66"/>
        <end position="371"/>
    </location>
</feature>
<dbReference type="PANTHER" id="PTHR43405">
    <property type="entry name" value="GLYCOSYL HYDROLASE DIGH"/>
    <property type="match status" value="1"/>
</dbReference>
<dbReference type="EMBL" id="RJJE01000017">
    <property type="protein sequence ID" value="RNI27924.1"/>
    <property type="molecule type" value="Genomic_DNA"/>
</dbReference>
<dbReference type="Gene3D" id="3.20.20.80">
    <property type="entry name" value="Glycosidases"/>
    <property type="match status" value="1"/>
</dbReference>